<dbReference type="OrthoDB" id="9775406at2"/>
<gene>
    <name evidence="5" type="ORF">SAMN02745887_00205</name>
</gene>
<evidence type="ECO:0000256" key="1">
    <source>
        <dbReference type="ARBA" id="ARBA00008853"/>
    </source>
</evidence>
<dbReference type="SUPFAM" id="SSF63829">
    <property type="entry name" value="Calcium-dependent phosphotriesterase"/>
    <property type="match status" value="1"/>
</dbReference>
<dbReference type="PANTHER" id="PTHR10907">
    <property type="entry name" value="REGUCALCIN"/>
    <property type="match status" value="1"/>
</dbReference>
<evidence type="ECO:0000313" key="6">
    <source>
        <dbReference type="Proteomes" id="UP000186513"/>
    </source>
</evidence>
<evidence type="ECO:0000313" key="5">
    <source>
        <dbReference type="EMBL" id="SFZ70435.1"/>
    </source>
</evidence>
<accession>A0A1K2H4Z5</accession>
<organism evidence="5 6">
    <name type="scientific">Chitinimonas taiwanensis DSM 18899</name>
    <dbReference type="NCBI Taxonomy" id="1121279"/>
    <lineage>
        <taxon>Bacteria</taxon>
        <taxon>Pseudomonadati</taxon>
        <taxon>Pseudomonadota</taxon>
        <taxon>Betaproteobacteria</taxon>
        <taxon>Neisseriales</taxon>
        <taxon>Chitinibacteraceae</taxon>
        <taxon>Chitinimonas</taxon>
    </lineage>
</organism>
<feature type="binding site" evidence="3">
    <location>
        <position position="203"/>
    </location>
    <ligand>
        <name>a divalent metal cation</name>
        <dbReference type="ChEBI" id="CHEBI:60240"/>
    </ligand>
</feature>
<feature type="binding site" evidence="3">
    <location>
        <position position="153"/>
    </location>
    <ligand>
        <name>a divalent metal cation</name>
        <dbReference type="ChEBI" id="CHEBI:60240"/>
    </ligand>
</feature>
<dbReference type="STRING" id="1121279.SAMN02745887_00205"/>
<dbReference type="Proteomes" id="UP000186513">
    <property type="component" value="Unassembled WGS sequence"/>
</dbReference>
<dbReference type="Gene3D" id="2.120.10.30">
    <property type="entry name" value="TolB, C-terminal domain"/>
    <property type="match status" value="1"/>
</dbReference>
<keyword evidence="6" id="KW-1185">Reference proteome</keyword>
<dbReference type="PANTHER" id="PTHR10907:SF47">
    <property type="entry name" value="REGUCALCIN"/>
    <property type="match status" value="1"/>
</dbReference>
<protein>
    <submittedName>
        <fullName evidence="5">Sugar lactone lactonase YvrE</fullName>
    </submittedName>
</protein>
<evidence type="ECO:0000256" key="2">
    <source>
        <dbReference type="PIRSR" id="PIRSR605511-1"/>
    </source>
</evidence>
<dbReference type="GO" id="GO:0019853">
    <property type="term" value="P:L-ascorbic acid biosynthetic process"/>
    <property type="evidence" value="ECO:0007669"/>
    <property type="project" value="TreeGrafter"/>
</dbReference>
<name>A0A1K2H4Z5_9NEIS</name>
<comment type="similarity">
    <text evidence="1">Belongs to the SMP-30/CGR1 family.</text>
</comment>
<dbReference type="Pfam" id="PF08450">
    <property type="entry name" value="SGL"/>
    <property type="match status" value="1"/>
</dbReference>
<keyword evidence="3" id="KW-0479">Metal-binding</keyword>
<dbReference type="PRINTS" id="PR01790">
    <property type="entry name" value="SMP30FAMILY"/>
</dbReference>
<feature type="binding site" evidence="3">
    <location>
        <position position="124"/>
    </location>
    <ligand>
        <name>substrate</name>
    </ligand>
</feature>
<reference evidence="5 6" key="1">
    <citation type="submission" date="2016-11" db="EMBL/GenBank/DDBJ databases">
        <authorList>
            <person name="Jaros S."/>
            <person name="Januszkiewicz K."/>
            <person name="Wedrychowicz H."/>
        </authorList>
    </citation>
    <scope>NUCLEOTIDE SEQUENCE [LARGE SCALE GENOMIC DNA]</scope>
    <source>
        <strain evidence="5 6">DSM 18899</strain>
    </source>
</reference>
<dbReference type="EMBL" id="FPKR01000001">
    <property type="protein sequence ID" value="SFZ70435.1"/>
    <property type="molecule type" value="Genomic_DNA"/>
</dbReference>
<keyword evidence="3" id="KW-0862">Zinc</keyword>
<dbReference type="InterPro" id="IPR005511">
    <property type="entry name" value="SMP-30"/>
</dbReference>
<feature type="binding site" evidence="3">
    <location>
        <position position="104"/>
    </location>
    <ligand>
        <name>substrate</name>
    </ligand>
</feature>
<sequence length="295" mass="32752">MQREMQAECLWPLEAELAEGPVWLAEAGMLYFTDIKGQQLHAYRLATGERQSWALPTWLCWLIPRRDGDGFMAGFRDGIARLWLSPSLRIEYLLRPHAAAPLLRLNDAKADAHGAIWFGSMHNEDYSQRAGSLCRLDPDGSWQQASGDYHICNGPALGLDGRVLYHNDSYLARTYAYRLDPQGRLGARQLWRQFDRPREGGPDGMTVDADGCLWIAQWGAGRVCRYSPVGELLATVHLPVSLPASVCFGGDGLRTLFITTAWETLSPAELMEQPLAGSLFAVQPGVAGLPVHRYG</sequence>
<dbReference type="GO" id="GO:0004341">
    <property type="term" value="F:gluconolactonase activity"/>
    <property type="evidence" value="ECO:0007669"/>
    <property type="project" value="TreeGrafter"/>
</dbReference>
<feature type="active site" description="Proton donor/acceptor" evidence="2">
    <location>
        <position position="203"/>
    </location>
</feature>
<feature type="binding site" evidence="3">
    <location>
        <position position="19"/>
    </location>
    <ligand>
        <name>a divalent metal cation</name>
        <dbReference type="ChEBI" id="CHEBI:60240"/>
    </ligand>
</feature>
<proteinExistence type="inferred from homology"/>
<feature type="binding site" evidence="3">
    <location>
        <position position="106"/>
    </location>
    <ligand>
        <name>substrate</name>
    </ligand>
</feature>
<comment type="cofactor">
    <cofactor evidence="3">
        <name>Zn(2+)</name>
        <dbReference type="ChEBI" id="CHEBI:29105"/>
    </cofactor>
    <text evidence="3">Binds 1 divalent metal cation per subunit.</text>
</comment>
<evidence type="ECO:0000256" key="3">
    <source>
        <dbReference type="PIRSR" id="PIRSR605511-2"/>
    </source>
</evidence>
<evidence type="ECO:0000259" key="4">
    <source>
        <dbReference type="Pfam" id="PF08450"/>
    </source>
</evidence>
<feature type="domain" description="SMP-30/Gluconolactonase/LRE-like region" evidence="4">
    <location>
        <begin position="17"/>
        <end position="261"/>
    </location>
</feature>
<dbReference type="AlphaFoldDB" id="A0A1K2H4Z5"/>
<dbReference type="InterPro" id="IPR011042">
    <property type="entry name" value="6-blade_b-propeller_TolB-like"/>
</dbReference>
<dbReference type="InterPro" id="IPR013658">
    <property type="entry name" value="SGL"/>
</dbReference>
<dbReference type="GO" id="GO:0005509">
    <property type="term" value="F:calcium ion binding"/>
    <property type="evidence" value="ECO:0007669"/>
    <property type="project" value="TreeGrafter"/>
</dbReference>